<dbReference type="InterPro" id="IPR036661">
    <property type="entry name" value="Luciferase-like_sf"/>
</dbReference>
<dbReference type="PANTHER" id="PTHR30137:SF6">
    <property type="entry name" value="LUCIFERASE-LIKE MONOOXYGENASE"/>
    <property type="match status" value="1"/>
</dbReference>
<dbReference type="Proteomes" id="UP000820669">
    <property type="component" value="Unassembled WGS sequence"/>
</dbReference>
<dbReference type="Gene3D" id="3.20.20.30">
    <property type="entry name" value="Luciferase-like domain"/>
    <property type="match status" value="1"/>
</dbReference>
<dbReference type="PANTHER" id="PTHR30137">
    <property type="entry name" value="LUCIFERASE-LIKE MONOOXYGENASE"/>
    <property type="match status" value="1"/>
</dbReference>
<dbReference type="InterPro" id="IPR050766">
    <property type="entry name" value="Bact_Lucif_Oxidored"/>
</dbReference>
<dbReference type="CDD" id="cd00347">
    <property type="entry name" value="Flavin_utilizing_monoxygenases"/>
    <property type="match status" value="1"/>
</dbReference>
<protein>
    <submittedName>
        <fullName evidence="3">LLM class flavin-dependent oxidoreductase</fullName>
    </submittedName>
</protein>
<evidence type="ECO:0000256" key="1">
    <source>
        <dbReference type="ARBA" id="ARBA00007789"/>
    </source>
</evidence>
<name>A0ABX1SDD6_9PSEU</name>
<dbReference type="RefSeq" id="WP_169383063.1">
    <property type="nucleotide sequence ID" value="NZ_JAAXLA010000038.1"/>
</dbReference>
<organism evidence="3 4">
    <name type="scientific">Pseudonocardia acidicola</name>
    <dbReference type="NCBI Taxonomy" id="2724939"/>
    <lineage>
        <taxon>Bacteria</taxon>
        <taxon>Bacillati</taxon>
        <taxon>Actinomycetota</taxon>
        <taxon>Actinomycetes</taxon>
        <taxon>Pseudonocardiales</taxon>
        <taxon>Pseudonocardiaceae</taxon>
        <taxon>Pseudonocardia</taxon>
    </lineage>
</organism>
<dbReference type="EMBL" id="JAAXLA010000038">
    <property type="protein sequence ID" value="NMH99580.1"/>
    <property type="molecule type" value="Genomic_DNA"/>
</dbReference>
<dbReference type="InterPro" id="IPR011251">
    <property type="entry name" value="Luciferase-like_dom"/>
</dbReference>
<sequence length="350" mass="37154">MTAPSAPSPSRDAPAEHVPLSVLDLAPISSGHDAAEAIEATTRLARTVDALGYRRFWLAEHHNTDTFASSATALLIERVASATSRIRVGSGGIMLPNHAPLAVAEQFGTLATLHPGRIDLGLGRAPGTDQRTAHALRRGSAATESFPQDVRQLAAYMAPPGPGQGPVRAIPGQGTQVPLWMLGSSVSSAQLAARLGLPYAFASHFAPPQLMDALRIYRENFDPDGPLAQVDRPTVIAGVNVVVADDQQEAEAQFTTIQQMFLRIASGAPAPLDPPLPELRSMLDAQQAAAVDAPLGYSYVGTPDVVREGLEQFVDRTGADELLVVTYTHDPAVRRRSYELLAKAWGISGE</sequence>
<proteinExistence type="predicted"/>
<comment type="caution">
    <text evidence="3">The sequence shown here is derived from an EMBL/GenBank/DDBJ whole genome shotgun (WGS) entry which is preliminary data.</text>
</comment>
<feature type="domain" description="Luciferase-like" evidence="2">
    <location>
        <begin position="21"/>
        <end position="320"/>
    </location>
</feature>
<dbReference type="SUPFAM" id="SSF51679">
    <property type="entry name" value="Bacterial luciferase-like"/>
    <property type="match status" value="1"/>
</dbReference>
<evidence type="ECO:0000313" key="3">
    <source>
        <dbReference type="EMBL" id="NMH99580.1"/>
    </source>
</evidence>
<dbReference type="InterPro" id="IPR019949">
    <property type="entry name" value="CmoO-like"/>
</dbReference>
<accession>A0ABX1SDD6</accession>
<dbReference type="Pfam" id="PF00296">
    <property type="entry name" value="Bac_luciferase"/>
    <property type="match status" value="1"/>
</dbReference>
<gene>
    <name evidence="3" type="ORF">HF526_20005</name>
</gene>
<comment type="similarity">
    <text evidence="1">To bacterial alkanal monooxygenase alpha and beta chains.</text>
</comment>
<keyword evidence="4" id="KW-1185">Reference proteome</keyword>
<evidence type="ECO:0000259" key="2">
    <source>
        <dbReference type="Pfam" id="PF00296"/>
    </source>
</evidence>
<reference evidence="3 4" key="1">
    <citation type="submission" date="2020-04" db="EMBL/GenBank/DDBJ databases">
        <authorList>
            <person name="Klaysubun C."/>
            <person name="Duangmal K."/>
            <person name="Lipun K."/>
        </authorList>
    </citation>
    <scope>NUCLEOTIDE SEQUENCE [LARGE SCALE GENOMIC DNA]</scope>
    <source>
        <strain evidence="3 4">K10HN5</strain>
    </source>
</reference>
<evidence type="ECO:0000313" key="4">
    <source>
        <dbReference type="Proteomes" id="UP000820669"/>
    </source>
</evidence>
<dbReference type="NCBIfam" id="TIGR03558">
    <property type="entry name" value="oxido_grp_1"/>
    <property type="match status" value="1"/>
</dbReference>